<dbReference type="PANTHER" id="PTHR46577">
    <property type="entry name" value="HTH-TYPE TRANSCRIPTIONAL REGULATORY PROTEIN GABR"/>
    <property type="match status" value="1"/>
</dbReference>
<dbReference type="EMBL" id="VTEV01000001">
    <property type="protein sequence ID" value="TYS70492.1"/>
    <property type="molecule type" value="Genomic_DNA"/>
</dbReference>
<dbReference type="Pfam" id="PF00392">
    <property type="entry name" value="GntR"/>
    <property type="match status" value="1"/>
</dbReference>
<dbReference type="InterPro" id="IPR036390">
    <property type="entry name" value="WH_DNA-bd_sf"/>
</dbReference>
<dbReference type="InterPro" id="IPR000524">
    <property type="entry name" value="Tscrpt_reg_HTH_GntR"/>
</dbReference>
<dbReference type="SMART" id="SM00345">
    <property type="entry name" value="HTH_GNTR"/>
    <property type="match status" value="1"/>
</dbReference>
<evidence type="ECO:0000256" key="7">
    <source>
        <dbReference type="ARBA" id="ARBA00023163"/>
    </source>
</evidence>
<organism evidence="9 10">
    <name type="scientific">Sutcliffiella horikoshii</name>
    <dbReference type="NCBI Taxonomy" id="79883"/>
    <lineage>
        <taxon>Bacteria</taxon>
        <taxon>Bacillati</taxon>
        <taxon>Bacillota</taxon>
        <taxon>Bacilli</taxon>
        <taxon>Bacillales</taxon>
        <taxon>Bacillaceae</taxon>
        <taxon>Sutcliffiella</taxon>
    </lineage>
</organism>
<dbReference type="InterPro" id="IPR015424">
    <property type="entry name" value="PyrdxlP-dep_Trfase"/>
</dbReference>
<dbReference type="PROSITE" id="PS50949">
    <property type="entry name" value="HTH_GNTR"/>
    <property type="match status" value="1"/>
</dbReference>
<dbReference type="OrthoDB" id="9808770at2"/>
<keyword evidence="5" id="KW-0805">Transcription regulation</keyword>
<evidence type="ECO:0000313" key="9">
    <source>
        <dbReference type="EMBL" id="TYS70492.1"/>
    </source>
</evidence>
<protein>
    <submittedName>
        <fullName evidence="9">PLP-dependent aminotransferase family protein</fullName>
    </submittedName>
</protein>
<reference evidence="9 10" key="1">
    <citation type="submission" date="2019-08" db="EMBL/GenBank/DDBJ databases">
        <title>Bacillus genomes from the desert of Cuatro Cienegas, Coahuila.</title>
        <authorList>
            <person name="Olmedo-Alvarez G."/>
        </authorList>
    </citation>
    <scope>NUCLEOTIDE SEQUENCE [LARGE SCALE GENOMIC DNA]</scope>
    <source>
        <strain evidence="9 10">CH28_1T</strain>
    </source>
</reference>
<dbReference type="InterPro" id="IPR051446">
    <property type="entry name" value="HTH_trans_reg/aminotransferase"/>
</dbReference>
<dbReference type="AlphaFoldDB" id="A0A5D4T7L9"/>
<dbReference type="InterPro" id="IPR015421">
    <property type="entry name" value="PyrdxlP-dep_Trfase_major"/>
</dbReference>
<keyword evidence="6" id="KW-0238">DNA-binding</keyword>
<dbReference type="RefSeq" id="WP_148986396.1">
    <property type="nucleotide sequence ID" value="NZ_VTEV01000001.1"/>
</dbReference>
<name>A0A5D4T7L9_9BACI</name>
<dbReference type="Proteomes" id="UP000322524">
    <property type="component" value="Unassembled WGS sequence"/>
</dbReference>
<evidence type="ECO:0000313" key="10">
    <source>
        <dbReference type="Proteomes" id="UP000322524"/>
    </source>
</evidence>
<keyword evidence="7" id="KW-0804">Transcription</keyword>
<dbReference type="CDD" id="cd00609">
    <property type="entry name" value="AAT_like"/>
    <property type="match status" value="1"/>
</dbReference>
<dbReference type="Gene3D" id="1.10.10.10">
    <property type="entry name" value="Winged helix-like DNA-binding domain superfamily/Winged helix DNA-binding domain"/>
    <property type="match status" value="1"/>
</dbReference>
<dbReference type="InterPro" id="IPR036388">
    <property type="entry name" value="WH-like_DNA-bd_sf"/>
</dbReference>
<proteinExistence type="inferred from homology"/>
<sequence length="456" mass="52841">MEIQILLNNDKTKYSQIYEQLKQAILERKLASHTKLPSKRRLAEMLNISVITVQIAYEQLQSEGYCYTIQRQGYYVSEIEEEWNYKRKEDIIARKDTSKPEQIINFKNGQVDAAVFPYKLWNRLYRRELIEKNVNSATWQGEYLLREQLSGYLQQARGLSCDPDQVYIYSGFQQQLMNVCLFFKRGTVGMEEPGFIRARSVFEQLHIPYHAVPLDEEGCCVPNIQIKLLYTTPAHQYPTGTIMSVTRRIELIQWARKQDAYIIEDDYDSEFRYKGAPIATLSHLDSSDRIIYFGTLSKTLLPSLRMSYIVIPKSLQLDFERFNTFQKSTVSKIDQLVVAKFFQEGHYSSHIAKMRTLYRNKRSCLIENINKCLGAEYKVIGDAAGLHVILQLPQRLNESIAIKLAKSIGVEIDAISPMYQHQKPSNQVIIGYGEPSMEKIQRGINLLASVWNKVKV</sequence>
<evidence type="ECO:0000256" key="1">
    <source>
        <dbReference type="ARBA" id="ARBA00001933"/>
    </source>
</evidence>
<dbReference type="GO" id="GO:0003677">
    <property type="term" value="F:DNA binding"/>
    <property type="evidence" value="ECO:0007669"/>
    <property type="project" value="UniProtKB-KW"/>
</dbReference>
<keyword evidence="4" id="KW-0663">Pyridoxal phosphate</keyword>
<dbReference type="SUPFAM" id="SSF53383">
    <property type="entry name" value="PLP-dependent transferases"/>
    <property type="match status" value="1"/>
</dbReference>
<feature type="domain" description="HTH gntR-type" evidence="8">
    <location>
        <begin position="11"/>
        <end position="79"/>
    </location>
</feature>
<comment type="caution">
    <text evidence="9">The sequence shown here is derived from an EMBL/GenBank/DDBJ whole genome shotgun (WGS) entry which is preliminary data.</text>
</comment>
<evidence type="ECO:0000256" key="4">
    <source>
        <dbReference type="ARBA" id="ARBA00022898"/>
    </source>
</evidence>
<comment type="similarity">
    <text evidence="2">In the C-terminal section; belongs to the class-I pyridoxal-phosphate-dependent aminotransferase family.</text>
</comment>
<dbReference type="PANTHER" id="PTHR46577:SF1">
    <property type="entry name" value="HTH-TYPE TRANSCRIPTIONAL REGULATORY PROTEIN GABR"/>
    <property type="match status" value="1"/>
</dbReference>
<evidence type="ECO:0000256" key="5">
    <source>
        <dbReference type="ARBA" id="ARBA00023015"/>
    </source>
</evidence>
<gene>
    <name evidence="9" type="ORF">FZC76_00930</name>
</gene>
<keyword evidence="9" id="KW-0808">Transferase</keyword>
<comment type="cofactor">
    <cofactor evidence="1">
        <name>pyridoxal 5'-phosphate</name>
        <dbReference type="ChEBI" id="CHEBI:597326"/>
    </cofactor>
</comment>
<evidence type="ECO:0000256" key="6">
    <source>
        <dbReference type="ARBA" id="ARBA00023125"/>
    </source>
</evidence>
<accession>A0A5D4T7L9</accession>
<evidence type="ECO:0000259" key="8">
    <source>
        <dbReference type="PROSITE" id="PS50949"/>
    </source>
</evidence>
<evidence type="ECO:0000256" key="2">
    <source>
        <dbReference type="ARBA" id="ARBA00005384"/>
    </source>
</evidence>
<dbReference type="GO" id="GO:0008483">
    <property type="term" value="F:transaminase activity"/>
    <property type="evidence" value="ECO:0007669"/>
    <property type="project" value="UniProtKB-KW"/>
</dbReference>
<dbReference type="CDD" id="cd07377">
    <property type="entry name" value="WHTH_GntR"/>
    <property type="match status" value="1"/>
</dbReference>
<dbReference type="SUPFAM" id="SSF46785">
    <property type="entry name" value="Winged helix' DNA-binding domain"/>
    <property type="match status" value="1"/>
</dbReference>
<dbReference type="Gene3D" id="3.40.640.10">
    <property type="entry name" value="Type I PLP-dependent aspartate aminotransferase-like (Major domain)"/>
    <property type="match status" value="1"/>
</dbReference>
<evidence type="ECO:0000256" key="3">
    <source>
        <dbReference type="ARBA" id="ARBA00022576"/>
    </source>
</evidence>
<dbReference type="GO" id="GO:0003700">
    <property type="term" value="F:DNA-binding transcription factor activity"/>
    <property type="evidence" value="ECO:0007669"/>
    <property type="project" value="InterPro"/>
</dbReference>
<keyword evidence="3 9" id="KW-0032">Aminotransferase</keyword>